<reference evidence="1" key="2">
    <citation type="journal article" date="2015" name="Data Brief">
        <title>Shoot transcriptome of the giant reed, Arundo donax.</title>
        <authorList>
            <person name="Barrero R.A."/>
            <person name="Guerrero F.D."/>
            <person name="Moolhuijzen P."/>
            <person name="Goolsby J.A."/>
            <person name="Tidwell J."/>
            <person name="Bellgard S.E."/>
            <person name="Bellgard M.I."/>
        </authorList>
    </citation>
    <scope>NUCLEOTIDE SEQUENCE</scope>
    <source>
        <tissue evidence="1">Shoot tissue taken approximately 20 cm above the soil surface</tissue>
    </source>
</reference>
<accession>A0A0A9DTD5</accession>
<protein>
    <submittedName>
        <fullName evidence="1">Uncharacterized protein</fullName>
    </submittedName>
</protein>
<name>A0A0A9DTD5_ARUDO</name>
<sequence>MLNESTKPYTLSKVDSVEDLLGTSTCALLELPYLCWIRRENSKISSGSKRALNWCATAFASDARHGSDGPQSSIVRLVVQRTWMCFGRTV</sequence>
<dbReference type="AlphaFoldDB" id="A0A0A9DTD5"/>
<organism evidence="1">
    <name type="scientific">Arundo donax</name>
    <name type="common">Giant reed</name>
    <name type="synonym">Donax arundinaceus</name>
    <dbReference type="NCBI Taxonomy" id="35708"/>
    <lineage>
        <taxon>Eukaryota</taxon>
        <taxon>Viridiplantae</taxon>
        <taxon>Streptophyta</taxon>
        <taxon>Embryophyta</taxon>
        <taxon>Tracheophyta</taxon>
        <taxon>Spermatophyta</taxon>
        <taxon>Magnoliopsida</taxon>
        <taxon>Liliopsida</taxon>
        <taxon>Poales</taxon>
        <taxon>Poaceae</taxon>
        <taxon>PACMAD clade</taxon>
        <taxon>Arundinoideae</taxon>
        <taxon>Arundineae</taxon>
        <taxon>Arundo</taxon>
    </lineage>
</organism>
<evidence type="ECO:0000313" key="1">
    <source>
        <dbReference type="EMBL" id="JAD87022.1"/>
    </source>
</evidence>
<reference evidence="1" key="1">
    <citation type="submission" date="2014-09" db="EMBL/GenBank/DDBJ databases">
        <authorList>
            <person name="Magalhaes I.L.F."/>
            <person name="Oliveira U."/>
            <person name="Santos F.R."/>
            <person name="Vidigal T.H.D.A."/>
            <person name="Brescovit A.D."/>
            <person name="Santos A.J."/>
        </authorList>
    </citation>
    <scope>NUCLEOTIDE SEQUENCE</scope>
    <source>
        <tissue evidence="1">Shoot tissue taken approximately 20 cm above the soil surface</tissue>
    </source>
</reference>
<proteinExistence type="predicted"/>
<dbReference type="EMBL" id="GBRH01210873">
    <property type="protein sequence ID" value="JAD87022.1"/>
    <property type="molecule type" value="Transcribed_RNA"/>
</dbReference>